<evidence type="ECO:0000313" key="12">
    <source>
        <dbReference type="EMBL" id="EAZ88920.1"/>
    </source>
</evidence>
<comment type="function">
    <text evidence="8">Also involved in hydrogenase metallocenter assembly, probably by participating in the nickel insertion step. This function in hydrogenase biosynthesis requires chaperone activity and the presence of the metal-binding domain, but not PPIase activity.</text>
</comment>
<protein>
    <recommendedName>
        <fullName evidence="10">Peptidyl-prolyl cis-trans isomerase</fullName>
        <ecNumber evidence="10">5.2.1.8</ecNumber>
    </recommendedName>
</protein>
<reference evidence="12 13" key="1">
    <citation type="submission" date="2007-03" db="EMBL/GenBank/DDBJ databases">
        <authorList>
            <person name="Stal L."/>
            <person name="Ferriera S."/>
            <person name="Johnson J."/>
            <person name="Kravitz S."/>
            <person name="Beeson K."/>
            <person name="Sutton G."/>
            <person name="Rogers Y.-H."/>
            <person name="Friedman R."/>
            <person name="Frazier M."/>
            <person name="Venter J.C."/>
        </authorList>
    </citation>
    <scope>NUCLEOTIDE SEQUENCE [LARGE SCALE GENOMIC DNA]</scope>
    <source>
        <strain evidence="12 13">CCY0110</strain>
    </source>
</reference>
<dbReference type="eggNOG" id="COG1047">
    <property type="taxonomic scope" value="Bacteria"/>
</dbReference>
<comment type="caution">
    <text evidence="12">The sequence shown here is derived from an EMBL/GenBank/DDBJ whole genome shotgun (WGS) entry which is preliminary data.</text>
</comment>
<evidence type="ECO:0000256" key="7">
    <source>
        <dbReference type="ARBA" id="ARBA00023235"/>
    </source>
</evidence>
<keyword evidence="6" id="KW-0143">Chaperone</keyword>
<evidence type="ECO:0000256" key="5">
    <source>
        <dbReference type="ARBA" id="ARBA00023110"/>
    </source>
</evidence>
<keyword evidence="13" id="KW-1185">Reference proteome</keyword>
<evidence type="ECO:0000256" key="2">
    <source>
        <dbReference type="ARBA" id="ARBA00004496"/>
    </source>
</evidence>
<evidence type="ECO:0000259" key="11">
    <source>
        <dbReference type="PROSITE" id="PS50059"/>
    </source>
</evidence>
<feature type="domain" description="PPIase FKBP-type" evidence="11">
    <location>
        <begin position="7"/>
        <end position="101"/>
    </location>
</feature>
<accession>A3IX81</accession>
<comment type="catalytic activity">
    <reaction evidence="1 9 10">
        <text>[protein]-peptidylproline (omega=180) = [protein]-peptidylproline (omega=0)</text>
        <dbReference type="Rhea" id="RHEA:16237"/>
        <dbReference type="Rhea" id="RHEA-COMP:10747"/>
        <dbReference type="Rhea" id="RHEA-COMP:10748"/>
        <dbReference type="ChEBI" id="CHEBI:83833"/>
        <dbReference type="ChEBI" id="CHEBI:83834"/>
        <dbReference type="EC" id="5.2.1.8"/>
    </reaction>
</comment>
<dbReference type="RefSeq" id="WP_008277985.1">
    <property type="nucleotide sequence ID" value="NZ_AAXW01000061.1"/>
</dbReference>
<keyword evidence="4" id="KW-0963">Cytoplasm</keyword>
<dbReference type="EC" id="5.2.1.8" evidence="10"/>
<dbReference type="GO" id="GO:0042026">
    <property type="term" value="P:protein refolding"/>
    <property type="evidence" value="ECO:0007669"/>
    <property type="project" value="UniProtKB-ARBA"/>
</dbReference>
<sequence length="142" mass="15293">MVQAKLGDTVKVNYTGKLQDGTVFDSSVDRDPLQFALGQGQVISGFEEAVVGMSPGENKSVTIPSEQAYGPYQDELVIVVDEKQMPSDLSVEVGQQLQMRHSSGQAVPVMVTNIADSKVTLDANHPLAGKDLTFDLELVNIE</sequence>
<keyword evidence="7 9" id="KW-0413">Isomerase</keyword>
<dbReference type="PROSITE" id="PS50059">
    <property type="entry name" value="FKBP_PPIASE"/>
    <property type="match status" value="1"/>
</dbReference>
<dbReference type="EMBL" id="AAXW01000061">
    <property type="protein sequence ID" value="EAZ88920.1"/>
    <property type="molecule type" value="Genomic_DNA"/>
</dbReference>
<dbReference type="GO" id="GO:0003755">
    <property type="term" value="F:peptidyl-prolyl cis-trans isomerase activity"/>
    <property type="evidence" value="ECO:0007669"/>
    <property type="project" value="UniProtKB-UniRule"/>
</dbReference>
<name>A3IX81_9CHRO</name>
<dbReference type="Pfam" id="PF00254">
    <property type="entry name" value="FKBP_C"/>
    <property type="match status" value="1"/>
</dbReference>
<evidence type="ECO:0000256" key="1">
    <source>
        <dbReference type="ARBA" id="ARBA00000971"/>
    </source>
</evidence>
<gene>
    <name evidence="12" type="ORF">CY0110_22874</name>
</gene>
<proteinExistence type="inferred from homology"/>
<dbReference type="OrthoDB" id="280278at2"/>
<organism evidence="12 13">
    <name type="scientific">Crocosphaera chwakensis CCY0110</name>
    <dbReference type="NCBI Taxonomy" id="391612"/>
    <lineage>
        <taxon>Bacteria</taxon>
        <taxon>Bacillati</taxon>
        <taxon>Cyanobacteriota</taxon>
        <taxon>Cyanophyceae</taxon>
        <taxon>Oscillatoriophycideae</taxon>
        <taxon>Chroococcales</taxon>
        <taxon>Aphanothecaceae</taxon>
        <taxon>Crocosphaera</taxon>
        <taxon>Crocosphaera chwakensis</taxon>
    </lineage>
</organism>
<dbReference type="Gene3D" id="3.10.50.40">
    <property type="match status" value="1"/>
</dbReference>
<evidence type="ECO:0000256" key="9">
    <source>
        <dbReference type="PROSITE-ProRule" id="PRU00277"/>
    </source>
</evidence>
<evidence type="ECO:0000256" key="10">
    <source>
        <dbReference type="RuleBase" id="RU003915"/>
    </source>
</evidence>
<keyword evidence="5 9" id="KW-0697">Rotamase</keyword>
<evidence type="ECO:0000256" key="3">
    <source>
        <dbReference type="ARBA" id="ARBA00006577"/>
    </source>
</evidence>
<dbReference type="GO" id="GO:0005737">
    <property type="term" value="C:cytoplasm"/>
    <property type="evidence" value="ECO:0007669"/>
    <property type="project" value="UniProtKB-SubCell"/>
</dbReference>
<dbReference type="SUPFAM" id="SSF54534">
    <property type="entry name" value="FKBP-like"/>
    <property type="match status" value="1"/>
</dbReference>
<comment type="subcellular location">
    <subcellularLocation>
        <location evidence="2">Cytoplasm</location>
    </subcellularLocation>
</comment>
<comment type="similarity">
    <text evidence="3 10">Belongs to the FKBP-type PPIase family.</text>
</comment>
<dbReference type="PANTHER" id="PTHR47861">
    <property type="entry name" value="FKBP-TYPE PEPTIDYL-PROLYL CIS-TRANS ISOMERASE SLYD"/>
    <property type="match status" value="1"/>
</dbReference>
<dbReference type="Proteomes" id="UP000003781">
    <property type="component" value="Unassembled WGS sequence"/>
</dbReference>
<dbReference type="InterPro" id="IPR001179">
    <property type="entry name" value="PPIase_FKBP_dom"/>
</dbReference>
<evidence type="ECO:0000256" key="6">
    <source>
        <dbReference type="ARBA" id="ARBA00023186"/>
    </source>
</evidence>
<evidence type="ECO:0000256" key="8">
    <source>
        <dbReference type="ARBA" id="ARBA00037071"/>
    </source>
</evidence>
<dbReference type="InterPro" id="IPR046357">
    <property type="entry name" value="PPIase_dom_sf"/>
</dbReference>
<dbReference type="AlphaFoldDB" id="A3IX81"/>
<evidence type="ECO:0000313" key="13">
    <source>
        <dbReference type="Proteomes" id="UP000003781"/>
    </source>
</evidence>
<evidence type="ECO:0000256" key="4">
    <source>
        <dbReference type="ARBA" id="ARBA00022490"/>
    </source>
</evidence>
<dbReference type="PANTHER" id="PTHR47861:SF3">
    <property type="entry name" value="FKBP-TYPE PEPTIDYL-PROLYL CIS-TRANS ISOMERASE SLYD"/>
    <property type="match status" value="1"/>
</dbReference>